<dbReference type="EnsemblPlants" id="AVESA.00010b.r2.1CG0078600.1">
    <property type="protein sequence ID" value="AVESA.00010b.r2.1CG0078600.1.CDS.1"/>
    <property type="gene ID" value="AVESA.00010b.r2.1CG0078600"/>
</dbReference>
<proteinExistence type="predicted"/>
<reference evidence="1" key="2">
    <citation type="submission" date="2025-09" db="UniProtKB">
        <authorList>
            <consortium name="EnsemblPlants"/>
        </authorList>
    </citation>
    <scope>IDENTIFICATION</scope>
</reference>
<sequence length="478" mass="52550">MELLLLVPSVLCIITLVAAVLRRRRASDGQQPIIEICDPVIARRALMDNADALCNRPLNLFPVALVSGRRRRHSDNITSVPYGPRWRALRCTLNAAILHPSRLGHMEPLRLEAMDSLVADLRARCCRGGGESEIVVVRDILNAAVFPMVARTCFGSGVDDGHVRAMRDLLQDFVLAVDGAKDFAGSKTAKLLHWRRWRRFLAFRGRQAELFLPLINARRRDRHLIRPSGGGLTPYVDLLLDVRVPDDDDDAALRPLTDDELVSLLSEFLGAGPGTMVSSMEWTLAHLVLQPEVQTNVRREVDAVEGALSETRVRQMSYLRAVVMESLRLHPPIPILLRDVPDQAGAAAVGCPATVLPPEGARAHFNLGEIGRDKNSWTDPDVFRPERFLAGGEGEGVGLVPGPKEIKMMPFGAGRRACPGGGLATMHVRSFVAALVREFEWAPPRSSGGGVDLTEVDGFFKVMKTPLRAAVTLRRQRG</sequence>
<keyword evidence="2" id="KW-1185">Reference proteome</keyword>
<protein>
    <submittedName>
        <fullName evidence="1">Uncharacterized protein</fullName>
    </submittedName>
</protein>
<name>A0ACD5TLM3_AVESA</name>
<dbReference type="Proteomes" id="UP001732700">
    <property type="component" value="Chromosome 1C"/>
</dbReference>
<accession>A0ACD5TLM3</accession>
<evidence type="ECO:0000313" key="2">
    <source>
        <dbReference type="Proteomes" id="UP001732700"/>
    </source>
</evidence>
<evidence type="ECO:0000313" key="1">
    <source>
        <dbReference type="EnsemblPlants" id="AVESA.00010b.r2.1CG0078600.1.CDS.1"/>
    </source>
</evidence>
<reference evidence="1" key="1">
    <citation type="submission" date="2021-05" db="EMBL/GenBank/DDBJ databases">
        <authorList>
            <person name="Scholz U."/>
            <person name="Mascher M."/>
            <person name="Fiebig A."/>
        </authorList>
    </citation>
    <scope>NUCLEOTIDE SEQUENCE [LARGE SCALE GENOMIC DNA]</scope>
</reference>
<organism evidence="1 2">
    <name type="scientific">Avena sativa</name>
    <name type="common">Oat</name>
    <dbReference type="NCBI Taxonomy" id="4498"/>
    <lineage>
        <taxon>Eukaryota</taxon>
        <taxon>Viridiplantae</taxon>
        <taxon>Streptophyta</taxon>
        <taxon>Embryophyta</taxon>
        <taxon>Tracheophyta</taxon>
        <taxon>Spermatophyta</taxon>
        <taxon>Magnoliopsida</taxon>
        <taxon>Liliopsida</taxon>
        <taxon>Poales</taxon>
        <taxon>Poaceae</taxon>
        <taxon>BOP clade</taxon>
        <taxon>Pooideae</taxon>
        <taxon>Poodae</taxon>
        <taxon>Poeae</taxon>
        <taxon>Poeae Chloroplast Group 1 (Aveneae type)</taxon>
        <taxon>Aveninae</taxon>
        <taxon>Avena</taxon>
    </lineage>
</organism>